<organism evidence="2 3">
    <name type="scientific">Dysosmobacter welbionis</name>
    <dbReference type="NCBI Taxonomy" id="2093857"/>
    <lineage>
        <taxon>Bacteria</taxon>
        <taxon>Bacillati</taxon>
        <taxon>Bacillota</taxon>
        <taxon>Clostridia</taxon>
        <taxon>Eubacteriales</taxon>
        <taxon>Oscillospiraceae</taxon>
        <taxon>Dysosmobacter</taxon>
    </lineage>
</organism>
<evidence type="ECO:0000313" key="2">
    <source>
        <dbReference type="EMBL" id="QWZ45868.1"/>
    </source>
</evidence>
<evidence type="ECO:0000313" key="3">
    <source>
        <dbReference type="Proteomes" id="UP000298642"/>
    </source>
</evidence>
<dbReference type="Proteomes" id="UP000298642">
    <property type="component" value="Chromosome"/>
</dbReference>
<feature type="region of interest" description="Disordered" evidence="1">
    <location>
        <begin position="14"/>
        <end position="70"/>
    </location>
</feature>
<protein>
    <submittedName>
        <fullName evidence="2">Uncharacterized protein</fullName>
    </submittedName>
</protein>
<keyword evidence="3" id="KW-1185">Reference proteome</keyword>
<accession>A0A8F3FKF3</accession>
<sequence>MPIISFLHPAAFRPSTRPVRGAKRRAAAGMMKRSGSRPLNDLPQKRLGFPQPLEQRCGQRGSLDFQTGGG</sequence>
<dbReference type="AlphaFoldDB" id="A0A8F3FKF3"/>
<proteinExistence type="predicted"/>
<evidence type="ECO:0000256" key="1">
    <source>
        <dbReference type="SAM" id="MobiDB-lite"/>
    </source>
</evidence>
<gene>
    <name evidence="2" type="ORF">EIO64_18760</name>
</gene>
<dbReference type="EMBL" id="CP034413">
    <property type="protein sequence ID" value="QWZ45868.1"/>
    <property type="molecule type" value="Genomic_DNA"/>
</dbReference>
<dbReference type="RefSeq" id="WP_207754076.1">
    <property type="nucleotide sequence ID" value="NZ_CP034413.3"/>
</dbReference>
<name>A0A8F3FKF3_9FIRM</name>
<reference evidence="3" key="1">
    <citation type="submission" date="2018-12" db="EMBL/GenBank/DDBJ databases">
        <title>Dusodibacter welbiota gen. nov., sp. nov., isolated from human faeces and emended description of the Oscillibacter genus.</title>
        <authorList>
            <person name="Le Roy T."/>
            <person name="Van der Smissen P."/>
            <person name="Delzenne N."/>
            <person name="Muccioli G."/>
            <person name="Collet J.F."/>
            <person name="Cani P.D."/>
        </authorList>
    </citation>
    <scope>NUCLEOTIDE SEQUENCE [LARGE SCALE GENOMIC DNA]</scope>
    <source>
        <strain evidence="3">J115</strain>
    </source>
</reference>
<dbReference type="KEGG" id="obj:EIO64_18760"/>